<keyword evidence="2" id="KW-1185">Reference proteome</keyword>
<protein>
    <submittedName>
        <fullName evidence="1">Uncharacterized protein</fullName>
    </submittedName>
</protein>
<dbReference type="KEGG" id="vg:80018880"/>
<evidence type="ECO:0000313" key="1">
    <source>
        <dbReference type="EMBL" id="QGJ94159.1"/>
    </source>
</evidence>
<proteinExistence type="predicted"/>
<dbReference type="Proteomes" id="UP000427166">
    <property type="component" value="Segment"/>
</dbReference>
<reference evidence="1 2" key="1">
    <citation type="submission" date="2019-10" db="EMBL/GenBank/DDBJ databases">
        <authorList>
            <person name="Davis E.R."/>
            <person name="Mohamed A."/>
            <person name="Ilzat A."/>
            <person name="Sivanathan V."/>
            <person name="Garlena R.A."/>
            <person name="Russell D.A."/>
            <person name="Pope W.H."/>
            <person name="Jacobs-Sera D."/>
            <person name="Hatfull G.F."/>
        </authorList>
    </citation>
    <scope>NUCLEOTIDE SEQUENCE [LARGE SCALE GENOMIC DNA]</scope>
</reference>
<dbReference type="GeneID" id="80018880"/>
<gene>
    <name evidence="1" type="primary">27</name>
    <name evidence="1" type="ORF">SEA_EMIROSE_27</name>
</gene>
<dbReference type="RefSeq" id="YP_010754294.1">
    <property type="nucleotide sequence ID" value="NC_073458.1"/>
</dbReference>
<evidence type="ECO:0000313" key="2">
    <source>
        <dbReference type="Proteomes" id="UP000427166"/>
    </source>
</evidence>
<dbReference type="EMBL" id="MN586033">
    <property type="protein sequence ID" value="QGJ94159.1"/>
    <property type="molecule type" value="Genomic_DNA"/>
</dbReference>
<accession>A0A649VQ91</accession>
<sequence>MRYKLYEYIVIRVRQTATPLLEKVYIMFLNTTHANTIKASDYTFSGKTAINDLNPLNAAVRSTYLPFGIHSEATTLAGVAADYIETLSNVYGVKFTCDMVARKWDKGYRVTLITDTIGVAPNLSNIEAFITAWPK</sequence>
<name>A0A649VQ91_9CAUD</name>
<organism evidence="1 2">
    <name type="scientific">Corynebacterium phage EmiRose</name>
    <dbReference type="NCBI Taxonomy" id="2565372"/>
    <lineage>
        <taxon>Viruses</taxon>
        <taxon>Duplodnaviria</taxon>
        <taxon>Heunggongvirae</taxon>
        <taxon>Uroviricota</taxon>
        <taxon>Caudoviricetes</taxon>
        <taxon>Emirosevirus</taxon>
        <taxon>Emirosevirus emirose</taxon>
    </lineage>
</organism>